<dbReference type="Gene3D" id="3.30.950.30">
    <property type="entry name" value="Schlafen, AAA domain"/>
    <property type="match status" value="1"/>
</dbReference>
<dbReference type="Pfam" id="PF13749">
    <property type="entry name" value="HATPase_c_4"/>
    <property type="match status" value="1"/>
</dbReference>
<dbReference type="Proteomes" id="UP000716906">
    <property type="component" value="Unassembled WGS sequence"/>
</dbReference>
<feature type="domain" description="Schlafen AlbA-2" evidence="1">
    <location>
        <begin position="20"/>
        <end position="136"/>
    </location>
</feature>
<dbReference type="InterPro" id="IPR007421">
    <property type="entry name" value="Schlafen_AlbA_2_dom"/>
</dbReference>
<evidence type="ECO:0000259" key="1">
    <source>
        <dbReference type="Pfam" id="PF04326"/>
    </source>
</evidence>
<protein>
    <submittedName>
        <fullName evidence="2">DNA binding domain-containing protein</fullName>
    </submittedName>
</protein>
<proteinExistence type="predicted"/>
<sequence length="558" mass="64207">MIYTDIQLKEKIIQMIESFESEVVEFKEAKTNYSFNDIGKYFSALSNEANIRGFQEAWLVFGISNDKKFTGTEFRKQGGLQSLKKELVNGTNERLTFLEIYELSMHKCRIIAFQIPPAIRGIPTTWQGAAYAREHESLCPLPMNKVDLIRSQIGMDWSKEIVKEASVEDLDPVAVKKARELFSKRQSDRGKAQEILSKLSDVEVLNKAGITIKGKITRTALLLLGKSESAYFFDGFIPRITWTLYNADNSVKAYEHFDMPMLLAVDKVYNKIRNEKYRYIAGQQTLFPDEVNQYEPELIKEIINNCIAHQDYRMRGKINVEEFEDKLVFINEGAFIPETIETALEPGYKPPYYRNVFLCNAMVNLYMIDTNSMGIPMMYQIQRDKCFPLPTYDLSIANRVRVTVYGKILDKNYTQLLHADTELNMRMVFLLDKVQKKEVISKESFKLLKRQGLVEGRYPNIFVSFKVADIVGQKAAYIRNRGLEDDICKQLIVKALEAMGEASKREIMEVLENALPEVLDEGQKSKKVSNLLQAMKKEGLVAAEGKTRHAKWILQQKE</sequence>
<dbReference type="InterPro" id="IPR038461">
    <property type="entry name" value="Schlafen_AlbA_2_dom_sf"/>
</dbReference>
<accession>A0ABS2EAZ3</accession>
<comment type="caution">
    <text evidence="2">The sequence shown here is derived from an EMBL/GenBank/DDBJ whole genome shotgun (WGS) entry which is preliminary data.</text>
</comment>
<evidence type="ECO:0000313" key="3">
    <source>
        <dbReference type="Proteomes" id="UP000716906"/>
    </source>
</evidence>
<dbReference type="RefSeq" id="WP_033125124.1">
    <property type="nucleotide sequence ID" value="NZ_JACLYY010000011.1"/>
</dbReference>
<name>A0ABS2EAZ3_9FIRM</name>
<evidence type="ECO:0000313" key="2">
    <source>
        <dbReference type="EMBL" id="MBM6738737.1"/>
    </source>
</evidence>
<dbReference type="PANTHER" id="PTHR30595:SF6">
    <property type="entry name" value="SCHLAFEN ALBA-2 DOMAIN-CONTAINING PROTEIN"/>
    <property type="match status" value="1"/>
</dbReference>
<dbReference type="Gene3D" id="3.30.565.60">
    <property type="match status" value="1"/>
</dbReference>
<organism evidence="2 3">
    <name type="scientific">Faecalicatena fissicatena</name>
    <dbReference type="NCBI Taxonomy" id="290055"/>
    <lineage>
        <taxon>Bacteria</taxon>
        <taxon>Bacillati</taxon>
        <taxon>Bacillota</taxon>
        <taxon>Clostridia</taxon>
        <taxon>Lachnospirales</taxon>
        <taxon>Lachnospiraceae</taxon>
        <taxon>Faecalicatena</taxon>
    </lineage>
</organism>
<dbReference type="EMBL" id="JACLYY010000011">
    <property type="protein sequence ID" value="MBM6738737.1"/>
    <property type="molecule type" value="Genomic_DNA"/>
</dbReference>
<reference evidence="2 3" key="1">
    <citation type="journal article" date="2021" name="Sci. Rep.">
        <title>The distribution of antibiotic resistance genes in chicken gut microbiota commensals.</title>
        <authorList>
            <person name="Juricova H."/>
            <person name="Matiasovicova J."/>
            <person name="Kubasova T."/>
            <person name="Cejkova D."/>
            <person name="Rychlik I."/>
        </authorList>
    </citation>
    <scope>NUCLEOTIDE SEQUENCE [LARGE SCALE GENOMIC DNA]</scope>
    <source>
        <strain evidence="2 3">An773</strain>
    </source>
</reference>
<dbReference type="Pfam" id="PF04326">
    <property type="entry name" value="SLFN_AlbA_2"/>
    <property type="match status" value="1"/>
</dbReference>
<gene>
    <name evidence="2" type="ORF">H7U36_11625</name>
</gene>
<keyword evidence="3" id="KW-1185">Reference proteome</keyword>
<dbReference type="InterPro" id="IPR038475">
    <property type="entry name" value="RecG_C_sf"/>
</dbReference>
<dbReference type="PANTHER" id="PTHR30595">
    <property type="entry name" value="GLPR-RELATED TRANSCRIPTIONAL REPRESSOR"/>
    <property type="match status" value="1"/>
</dbReference>